<evidence type="ECO:0000313" key="1">
    <source>
        <dbReference type="EMBL" id="QLB49160.1"/>
    </source>
</evidence>
<dbReference type="AlphaFoldDB" id="A0A7H8UYB8"/>
<organism evidence="1 2">
    <name type="scientific">Streptococcus sanguinis</name>
    <dbReference type="NCBI Taxonomy" id="1305"/>
    <lineage>
        <taxon>Bacteria</taxon>
        <taxon>Bacillati</taxon>
        <taxon>Bacillota</taxon>
        <taxon>Bacilli</taxon>
        <taxon>Lactobacillales</taxon>
        <taxon>Streptococcaceae</taxon>
        <taxon>Streptococcus</taxon>
    </lineage>
</organism>
<reference evidence="1 2" key="1">
    <citation type="submission" date="2019-06" db="EMBL/GenBank/DDBJ databases">
        <title>The organization of the Streptococcus sanguinis genomes.</title>
        <authorList>
            <person name="Wang H.Y."/>
            <person name="Chen Y.Y.M."/>
            <person name="Wu C.H."/>
        </authorList>
    </citation>
    <scope>NUCLEOTIDE SEQUENCE [LARGE SCALE GENOMIC DNA]</scope>
    <source>
        <strain evidence="1 2">CGMH058</strain>
    </source>
</reference>
<gene>
    <name evidence="1" type="ORF">FDP16_00495</name>
</gene>
<evidence type="ECO:0000313" key="2">
    <source>
        <dbReference type="Proteomes" id="UP000509535"/>
    </source>
</evidence>
<protein>
    <submittedName>
        <fullName evidence="1">Shikimate dehydrogenase</fullName>
    </submittedName>
</protein>
<sequence>MSVIPCLLVGDISRSLSKARPQVTAGLRDIDAEERSDVSARSLNERNLLG</sequence>
<dbReference type="EMBL" id="CP040798">
    <property type="protein sequence ID" value="QLB49160.1"/>
    <property type="molecule type" value="Genomic_DNA"/>
</dbReference>
<dbReference type="Proteomes" id="UP000509535">
    <property type="component" value="Chromosome"/>
</dbReference>
<proteinExistence type="predicted"/>
<name>A0A7H8UYB8_STRSA</name>
<accession>A0A7H8UYB8</accession>